<accession>A0A841IZJ9</accession>
<name>A0A841IZJ9_9SPHN</name>
<evidence type="ECO:0000256" key="3">
    <source>
        <dbReference type="ARBA" id="ARBA00021563"/>
    </source>
</evidence>
<sequence>MKSLTGSMRMSRRGRIGLIVVFVLALVLLFPLRLAVMLSGLDDRGVSASQVNGSVWGGMFGDLMLGNVRIGNVYAALSPVQLVVARIRMDIWRENETAGSLKGAMTVGFNARGIDDVTGRVPVGLAFAPLPVSNLEMEKVTVHFAAESCAKAGGRVRARLASSIAGLNLTQGMSGIAQCDGQAVLFPLVSQTGLERLSLRIWRDGRTSAQMLVRSGDGVNAAALEAMGFRRSGGNHVLTVSGAL</sequence>
<protein>
    <recommendedName>
        <fullName evidence="3">Type II secretion system protein N</fullName>
    </recommendedName>
    <alternativeName>
        <fullName evidence="10">General secretion pathway protein N</fullName>
    </alternativeName>
</protein>
<dbReference type="GO" id="GO:0015628">
    <property type="term" value="P:protein secretion by the type II secretion system"/>
    <property type="evidence" value="ECO:0007669"/>
    <property type="project" value="InterPro"/>
</dbReference>
<dbReference type="GO" id="GO:0015627">
    <property type="term" value="C:type II protein secretion system complex"/>
    <property type="evidence" value="ECO:0007669"/>
    <property type="project" value="InterPro"/>
</dbReference>
<dbReference type="AlphaFoldDB" id="A0A841IZJ9"/>
<organism evidence="11 12">
    <name type="scientific">Sphingobium subterraneum</name>
    <dbReference type="NCBI Taxonomy" id="627688"/>
    <lineage>
        <taxon>Bacteria</taxon>
        <taxon>Pseudomonadati</taxon>
        <taxon>Pseudomonadota</taxon>
        <taxon>Alphaproteobacteria</taxon>
        <taxon>Sphingomonadales</taxon>
        <taxon>Sphingomonadaceae</taxon>
        <taxon>Sphingobium</taxon>
    </lineage>
</organism>
<evidence type="ECO:0000256" key="1">
    <source>
        <dbReference type="ARBA" id="ARBA00004533"/>
    </source>
</evidence>
<evidence type="ECO:0000256" key="5">
    <source>
        <dbReference type="ARBA" id="ARBA00022475"/>
    </source>
</evidence>
<keyword evidence="7" id="KW-0812">Transmembrane</keyword>
<comment type="subcellular location">
    <subcellularLocation>
        <location evidence="1">Cell inner membrane</location>
    </subcellularLocation>
</comment>
<comment type="similarity">
    <text evidence="2">Belongs to the GSP N family.</text>
</comment>
<evidence type="ECO:0000256" key="10">
    <source>
        <dbReference type="ARBA" id="ARBA00030772"/>
    </source>
</evidence>
<dbReference type="Proteomes" id="UP000552700">
    <property type="component" value="Unassembled WGS sequence"/>
</dbReference>
<keyword evidence="4" id="KW-0813">Transport</keyword>
<evidence type="ECO:0000313" key="11">
    <source>
        <dbReference type="EMBL" id="MBB6122696.1"/>
    </source>
</evidence>
<evidence type="ECO:0000256" key="6">
    <source>
        <dbReference type="ARBA" id="ARBA00022519"/>
    </source>
</evidence>
<gene>
    <name evidence="11" type="ORF">FHS92_000403</name>
</gene>
<keyword evidence="6" id="KW-0997">Cell inner membrane</keyword>
<evidence type="ECO:0000256" key="9">
    <source>
        <dbReference type="ARBA" id="ARBA00023136"/>
    </source>
</evidence>
<keyword evidence="8" id="KW-0653">Protein transport</keyword>
<evidence type="ECO:0000313" key="12">
    <source>
        <dbReference type="Proteomes" id="UP000552700"/>
    </source>
</evidence>
<keyword evidence="9" id="KW-0472">Membrane</keyword>
<keyword evidence="5" id="KW-1003">Cell membrane</keyword>
<reference evidence="11 12" key="1">
    <citation type="submission" date="2020-08" db="EMBL/GenBank/DDBJ databases">
        <title>Genomic Encyclopedia of Type Strains, Phase IV (KMG-IV): sequencing the most valuable type-strain genomes for metagenomic binning, comparative biology and taxonomic classification.</title>
        <authorList>
            <person name="Goeker M."/>
        </authorList>
    </citation>
    <scope>NUCLEOTIDE SEQUENCE [LARGE SCALE GENOMIC DNA]</scope>
    <source>
        <strain evidence="11 12">DSM 102255</strain>
    </source>
</reference>
<dbReference type="RefSeq" id="WP_246351740.1">
    <property type="nucleotide sequence ID" value="NZ_JACIJP010000001.1"/>
</dbReference>
<evidence type="ECO:0000256" key="8">
    <source>
        <dbReference type="ARBA" id="ARBA00022927"/>
    </source>
</evidence>
<evidence type="ECO:0000256" key="2">
    <source>
        <dbReference type="ARBA" id="ARBA00007208"/>
    </source>
</evidence>
<dbReference type="EMBL" id="JACIJP010000001">
    <property type="protein sequence ID" value="MBB6122696.1"/>
    <property type="molecule type" value="Genomic_DNA"/>
</dbReference>
<dbReference type="Pfam" id="PF01203">
    <property type="entry name" value="T2SSN"/>
    <property type="match status" value="1"/>
</dbReference>
<comment type="caution">
    <text evidence="11">The sequence shown here is derived from an EMBL/GenBank/DDBJ whole genome shotgun (WGS) entry which is preliminary data.</text>
</comment>
<proteinExistence type="inferred from homology"/>
<dbReference type="GO" id="GO:0005886">
    <property type="term" value="C:plasma membrane"/>
    <property type="evidence" value="ECO:0007669"/>
    <property type="project" value="UniProtKB-SubCell"/>
</dbReference>
<keyword evidence="12" id="KW-1185">Reference proteome</keyword>
<evidence type="ECO:0000256" key="7">
    <source>
        <dbReference type="ARBA" id="ARBA00022692"/>
    </source>
</evidence>
<evidence type="ECO:0000256" key="4">
    <source>
        <dbReference type="ARBA" id="ARBA00022448"/>
    </source>
</evidence>
<dbReference type="InterPro" id="IPR022792">
    <property type="entry name" value="T2SS_protein-GspN"/>
</dbReference>